<feature type="transmembrane region" description="Helical" evidence="8">
    <location>
        <begin position="164"/>
        <end position="189"/>
    </location>
</feature>
<organism evidence="10 11">
    <name type="scientific">Edaphochlamys debaryana</name>
    <dbReference type="NCBI Taxonomy" id="47281"/>
    <lineage>
        <taxon>Eukaryota</taxon>
        <taxon>Viridiplantae</taxon>
        <taxon>Chlorophyta</taxon>
        <taxon>core chlorophytes</taxon>
        <taxon>Chlorophyceae</taxon>
        <taxon>CS clade</taxon>
        <taxon>Chlamydomonadales</taxon>
        <taxon>Chlamydomonadales incertae sedis</taxon>
        <taxon>Edaphochlamys</taxon>
    </lineage>
</organism>
<dbReference type="AlphaFoldDB" id="A0A835XU89"/>
<dbReference type="Gene3D" id="3.30.200.20">
    <property type="entry name" value="Phosphorylase Kinase, domain 1"/>
    <property type="match status" value="1"/>
</dbReference>
<evidence type="ECO:0000256" key="5">
    <source>
        <dbReference type="ARBA" id="ARBA00022840"/>
    </source>
</evidence>
<evidence type="ECO:0000256" key="8">
    <source>
        <dbReference type="SAM" id="Phobius"/>
    </source>
</evidence>
<keyword evidence="8" id="KW-0472">Membrane</keyword>
<dbReference type="InterPro" id="IPR051681">
    <property type="entry name" value="Ser/Thr_Kinases-Pseudokinases"/>
</dbReference>
<dbReference type="InterPro" id="IPR017441">
    <property type="entry name" value="Protein_kinase_ATP_BS"/>
</dbReference>
<keyword evidence="2" id="KW-0808">Transferase</keyword>
<evidence type="ECO:0000256" key="2">
    <source>
        <dbReference type="ARBA" id="ARBA00022679"/>
    </source>
</evidence>
<dbReference type="InterPro" id="IPR011009">
    <property type="entry name" value="Kinase-like_dom_sf"/>
</dbReference>
<dbReference type="CDD" id="cd13999">
    <property type="entry name" value="STKc_MAP3K-like"/>
    <property type="match status" value="1"/>
</dbReference>
<feature type="binding site" evidence="6">
    <location>
        <position position="386"/>
    </location>
    <ligand>
        <name>ATP</name>
        <dbReference type="ChEBI" id="CHEBI:30616"/>
    </ligand>
</feature>
<accession>A0A835XU89</accession>
<dbReference type="InterPro" id="IPR001245">
    <property type="entry name" value="Ser-Thr/Tyr_kinase_cat_dom"/>
</dbReference>
<dbReference type="PANTHER" id="PTHR44329:SF214">
    <property type="entry name" value="PROTEIN KINASE DOMAIN-CONTAINING PROTEIN"/>
    <property type="match status" value="1"/>
</dbReference>
<evidence type="ECO:0000256" key="6">
    <source>
        <dbReference type="PROSITE-ProRule" id="PRU10141"/>
    </source>
</evidence>
<keyword evidence="11" id="KW-1185">Reference proteome</keyword>
<dbReference type="PROSITE" id="PS00108">
    <property type="entry name" value="PROTEIN_KINASE_ST"/>
    <property type="match status" value="1"/>
</dbReference>
<evidence type="ECO:0000256" key="4">
    <source>
        <dbReference type="ARBA" id="ARBA00022777"/>
    </source>
</evidence>
<keyword evidence="1" id="KW-0723">Serine/threonine-protein kinase</keyword>
<comment type="caution">
    <text evidence="10">The sequence shown here is derived from an EMBL/GenBank/DDBJ whole genome shotgun (WGS) entry which is preliminary data.</text>
</comment>
<dbReference type="OrthoDB" id="339325at2759"/>
<proteinExistence type="predicted"/>
<dbReference type="GO" id="GO:0004674">
    <property type="term" value="F:protein serine/threonine kinase activity"/>
    <property type="evidence" value="ECO:0007669"/>
    <property type="project" value="UniProtKB-KW"/>
</dbReference>
<evidence type="ECO:0000313" key="11">
    <source>
        <dbReference type="Proteomes" id="UP000612055"/>
    </source>
</evidence>
<keyword evidence="8" id="KW-1133">Transmembrane helix</keyword>
<evidence type="ECO:0000256" key="1">
    <source>
        <dbReference type="ARBA" id="ARBA00022527"/>
    </source>
</evidence>
<evidence type="ECO:0000313" key="10">
    <source>
        <dbReference type="EMBL" id="KAG2488376.1"/>
    </source>
</evidence>
<feature type="region of interest" description="Disordered" evidence="7">
    <location>
        <begin position="198"/>
        <end position="250"/>
    </location>
</feature>
<dbReference type="SMART" id="SM00220">
    <property type="entry name" value="S_TKc"/>
    <property type="match status" value="1"/>
</dbReference>
<dbReference type="PROSITE" id="PS00107">
    <property type="entry name" value="PROTEIN_KINASE_ATP"/>
    <property type="match status" value="1"/>
</dbReference>
<evidence type="ECO:0000256" key="7">
    <source>
        <dbReference type="SAM" id="MobiDB-lite"/>
    </source>
</evidence>
<dbReference type="Gene3D" id="1.10.510.10">
    <property type="entry name" value="Transferase(Phosphotransferase) domain 1"/>
    <property type="match status" value="1"/>
</dbReference>
<evidence type="ECO:0000256" key="3">
    <source>
        <dbReference type="ARBA" id="ARBA00022741"/>
    </source>
</evidence>
<feature type="compositionally biased region" description="Pro residues" evidence="7">
    <location>
        <begin position="131"/>
        <end position="142"/>
    </location>
</feature>
<dbReference type="EMBL" id="JAEHOE010000084">
    <property type="protein sequence ID" value="KAG2488376.1"/>
    <property type="molecule type" value="Genomic_DNA"/>
</dbReference>
<dbReference type="SUPFAM" id="SSF56112">
    <property type="entry name" value="Protein kinase-like (PK-like)"/>
    <property type="match status" value="1"/>
</dbReference>
<keyword evidence="3 6" id="KW-0547">Nucleotide-binding</keyword>
<feature type="region of interest" description="Disordered" evidence="7">
    <location>
        <begin position="297"/>
        <end position="321"/>
    </location>
</feature>
<dbReference type="PANTHER" id="PTHR44329">
    <property type="entry name" value="SERINE/THREONINE-PROTEIN KINASE TNNI3K-RELATED"/>
    <property type="match status" value="1"/>
</dbReference>
<dbReference type="Pfam" id="PF07714">
    <property type="entry name" value="PK_Tyr_Ser-Thr"/>
    <property type="match status" value="1"/>
</dbReference>
<keyword evidence="8" id="KW-0812">Transmembrane</keyword>
<dbReference type="PROSITE" id="PS50011">
    <property type="entry name" value="PROTEIN_KINASE_DOM"/>
    <property type="match status" value="1"/>
</dbReference>
<reference evidence="10" key="1">
    <citation type="journal article" date="2020" name="bioRxiv">
        <title>Comparative genomics of Chlamydomonas.</title>
        <authorList>
            <person name="Craig R.J."/>
            <person name="Hasan A.R."/>
            <person name="Ness R.W."/>
            <person name="Keightley P.D."/>
        </authorList>
    </citation>
    <scope>NUCLEOTIDE SEQUENCE</scope>
    <source>
        <strain evidence="10">CCAP 11/70</strain>
    </source>
</reference>
<feature type="region of interest" description="Disordered" evidence="7">
    <location>
        <begin position="127"/>
        <end position="158"/>
    </location>
</feature>
<evidence type="ECO:0000259" key="9">
    <source>
        <dbReference type="PROSITE" id="PS50011"/>
    </source>
</evidence>
<dbReference type="InterPro" id="IPR000719">
    <property type="entry name" value="Prot_kinase_dom"/>
</dbReference>
<sequence length="666" mass="69290">MLAAENAAAIMVACYPNPLSAKNLAAVPRPPQYPGAQQYENKAPQTGCVNSTAAPLMSRCWGSLLRVFDMVTWGMDIDTSGRPLPNGYFMSLVNVSGLCRHELTSDCMTQLGPIGCFLLNLKDPALRTPLFEPPQPPAPPGAQQPQNAGAGGGGGDGGDDGPNLVAILVGTLGGAALLAALGLGAALLWRRRQAQARAQAGGGKTAPDAHDDPSAAGLRRQSPPGDWEQASKAGAVASDSGLASSGMDSRDALTHSRYPAIALGPSCAPYGGPSVVSLQTPFKPGLLTSITVSDPAEGAAAVEGRGGQAEAGPATEDGPTTTAVAEGPVAAVTAGSGACRGEAHDASAGAPDPGVPVVQLTSRVLGKGTFGRVLEGTLNGMPVAVKQMGDLFEGVSDEKTYAFVQELEVLARCEHPNIVRLLAACVKPPKPCIVMELMATSLDKVLYGRGRGSLLPLDLVLHIGMEIAQGLDYLHPTVMHRDLKPANVLLNDPTSDRPVVKLSDFGISRLRHSMLVTQNPEAGTPAYVAPECFDVDVWQFNHKVDIYAFGVLLWEMLAGVQPWSGLEPVNIAMHVTMLGKRLPMPPEEAPGSSKERWPLKVKQLIEECWDKDPLRRPAAMELLKRLALVRNALEGGHQAKPAHAAAGRLSVSVAGSSAAAAGGGAP</sequence>
<gene>
    <name evidence="10" type="ORF">HYH03_013065</name>
</gene>
<name>A0A835XU89_9CHLO</name>
<dbReference type="Proteomes" id="UP000612055">
    <property type="component" value="Unassembled WGS sequence"/>
</dbReference>
<dbReference type="InterPro" id="IPR008271">
    <property type="entry name" value="Ser/Thr_kinase_AS"/>
</dbReference>
<protein>
    <recommendedName>
        <fullName evidence="9">Protein kinase domain-containing protein</fullName>
    </recommendedName>
</protein>
<keyword evidence="5 6" id="KW-0067">ATP-binding</keyword>
<feature type="domain" description="Protein kinase" evidence="9">
    <location>
        <begin position="359"/>
        <end position="628"/>
    </location>
</feature>
<dbReference type="GO" id="GO:0005524">
    <property type="term" value="F:ATP binding"/>
    <property type="evidence" value="ECO:0007669"/>
    <property type="project" value="UniProtKB-UniRule"/>
</dbReference>
<keyword evidence="4" id="KW-0418">Kinase</keyword>